<feature type="domain" description="PASTA" evidence="5">
    <location>
        <begin position="659"/>
        <end position="718"/>
    </location>
</feature>
<evidence type="ECO:0000256" key="1">
    <source>
        <dbReference type="ARBA" id="ARBA00004370"/>
    </source>
</evidence>
<evidence type="ECO:0000256" key="3">
    <source>
        <dbReference type="ARBA" id="ARBA00023136"/>
    </source>
</evidence>
<dbReference type="Pfam" id="PF00905">
    <property type="entry name" value="Transpeptidase"/>
    <property type="match status" value="1"/>
</dbReference>
<dbReference type="InterPro" id="IPR050515">
    <property type="entry name" value="Beta-lactam/transpept"/>
</dbReference>
<dbReference type="AlphaFoldDB" id="A0A4R7KR96"/>
<dbReference type="CDD" id="cd06575">
    <property type="entry name" value="PASTA_Pbp2x-like_2"/>
    <property type="match status" value="1"/>
</dbReference>
<dbReference type="GO" id="GO:0008658">
    <property type="term" value="F:penicillin binding"/>
    <property type="evidence" value="ECO:0007669"/>
    <property type="project" value="InterPro"/>
</dbReference>
<name>A0A4R7KR96_9CLOT</name>
<evidence type="ECO:0000313" key="6">
    <source>
        <dbReference type="EMBL" id="TDT61863.1"/>
    </source>
</evidence>
<comment type="subcellular location">
    <subcellularLocation>
        <location evidence="1">Membrane</location>
    </subcellularLocation>
</comment>
<dbReference type="Pfam" id="PF03717">
    <property type="entry name" value="PBP_dimer"/>
    <property type="match status" value="1"/>
</dbReference>
<comment type="similarity">
    <text evidence="2">Belongs to the transpeptidase family.</text>
</comment>
<dbReference type="Proteomes" id="UP000295325">
    <property type="component" value="Unassembled WGS sequence"/>
</dbReference>
<dbReference type="PROSITE" id="PS51178">
    <property type="entry name" value="PASTA"/>
    <property type="match status" value="2"/>
</dbReference>
<gene>
    <name evidence="6" type="ORF">EDD71_10541</name>
</gene>
<proteinExistence type="inferred from homology"/>
<reference evidence="6 7" key="1">
    <citation type="submission" date="2019-03" db="EMBL/GenBank/DDBJ databases">
        <title>Genomic Encyclopedia of Type Strains, Phase IV (KMG-IV): sequencing the most valuable type-strain genomes for metagenomic binning, comparative biology and taxonomic classification.</title>
        <authorList>
            <person name="Goeker M."/>
        </authorList>
    </citation>
    <scope>NUCLEOTIDE SEQUENCE [LARGE SCALE GENOMIC DNA]</scope>
    <source>
        <strain evidence="6 7">DSM 24455</strain>
    </source>
</reference>
<keyword evidence="7" id="KW-1185">Reference proteome</keyword>
<dbReference type="GO" id="GO:0005886">
    <property type="term" value="C:plasma membrane"/>
    <property type="evidence" value="ECO:0007669"/>
    <property type="project" value="TreeGrafter"/>
</dbReference>
<dbReference type="NCBIfam" id="TIGR02214">
    <property type="entry name" value="spoVD_pbp"/>
    <property type="match status" value="1"/>
</dbReference>
<feature type="transmembrane region" description="Helical" evidence="4">
    <location>
        <begin position="15"/>
        <end position="35"/>
    </location>
</feature>
<dbReference type="SUPFAM" id="SSF54184">
    <property type="entry name" value="Penicillin-binding protein 2x (pbp-2x), c-terminal domain"/>
    <property type="match status" value="2"/>
</dbReference>
<keyword evidence="4" id="KW-0812">Transmembrane</keyword>
<comment type="caution">
    <text evidence="6">The sequence shown here is derived from an EMBL/GenBank/DDBJ whole genome shotgun (WGS) entry which is preliminary data.</text>
</comment>
<protein>
    <submittedName>
        <fullName evidence="6">Stage V sporulation protein D (Sporulation-specific penicillin-binding protein)</fullName>
    </submittedName>
</protein>
<dbReference type="Gene3D" id="3.30.450.330">
    <property type="match status" value="1"/>
</dbReference>
<keyword evidence="4" id="KW-1133">Transmembrane helix</keyword>
<dbReference type="InterPro" id="IPR012338">
    <property type="entry name" value="Beta-lactam/transpept-like"/>
</dbReference>
<dbReference type="GO" id="GO:0071555">
    <property type="term" value="P:cell wall organization"/>
    <property type="evidence" value="ECO:0007669"/>
    <property type="project" value="TreeGrafter"/>
</dbReference>
<organism evidence="6 7">
    <name type="scientific">Fonticella tunisiensis</name>
    <dbReference type="NCBI Taxonomy" id="1096341"/>
    <lineage>
        <taxon>Bacteria</taxon>
        <taxon>Bacillati</taxon>
        <taxon>Bacillota</taxon>
        <taxon>Clostridia</taxon>
        <taxon>Eubacteriales</taxon>
        <taxon>Clostridiaceae</taxon>
        <taxon>Fonticella</taxon>
    </lineage>
</organism>
<feature type="domain" description="PASTA" evidence="5">
    <location>
        <begin position="595"/>
        <end position="655"/>
    </location>
</feature>
<dbReference type="InterPro" id="IPR036138">
    <property type="entry name" value="PBP_dimer_sf"/>
</dbReference>
<dbReference type="Gene3D" id="3.30.10.20">
    <property type="match status" value="2"/>
</dbReference>
<dbReference type="SMART" id="SM00740">
    <property type="entry name" value="PASTA"/>
    <property type="match status" value="2"/>
</dbReference>
<dbReference type="EMBL" id="SOAZ01000005">
    <property type="protein sequence ID" value="TDT61863.1"/>
    <property type="molecule type" value="Genomic_DNA"/>
</dbReference>
<dbReference type="PANTHER" id="PTHR30627">
    <property type="entry name" value="PEPTIDOGLYCAN D,D-TRANSPEPTIDASE"/>
    <property type="match status" value="1"/>
</dbReference>
<evidence type="ECO:0000313" key="7">
    <source>
        <dbReference type="Proteomes" id="UP000295325"/>
    </source>
</evidence>
<dbReference type="RefSeq" id="WP_243116397.1">
    <property type="nucleotide sequence ID" value="NZ_SOAZ01000005.1"/>
</dbReference>
<dbReference type="SUPFAM" id="SSF56601">
    <property type="entry name" value="beta-lactamase/transpeptidase-like"/>
    <property type="match status" value="1"/>
</dbReference>
<dbReference type="InterPro" id="IPR005543">
    <property type="entry name" value="PASTA_dom"/>
</dbReference>
<evidence type="ECO:0000259" key="5">
    <source>
        <dbReference type="PROSITE" id="PS51178"/>
    </source>
</evidence>
<evidence type="ECO:0000256" key="2">
    <source>
        <dbReference type="ARBA" id="ARBA00007171"/>
    </source>
</evidence>
<accession>A0A4R7KR96</accession>
<sequence length="721" mass="79618">MNFQHKTTITVKRRIVVLLLIIFVVQMVIVGRYAWVQIVWSPELQKLAVEQWTQDIKISAKRGKILDRNGDPLALSGNVERVEAFTKSINEAEKNGKITKEEMAEKIAPILGVTKDEVLNKLNKTLPSGLPMSTITLARRIEKEQGNKIRDLNLPGILVSEDTKRYYPNGNLASHILGSTDIDGKGRAGLERYYDKYLAGVPGRFRGETDPYHRELPYTISDYEAPKNGSDIVLTIDETIQFFVEKALEKGLAEYKAKRASAIVMDPKTGEILAMANKPDYDPNNPVVGTVEESTALWRNRMINESFEPGSVLKVITAAAAIEENEVKDSDKFFCSGSYKVADRTIHCWKRTGHGLQTFPEILQNSCNVGFMMLGERLGKEKLYKYFNSFGLGQKTGIDYPAEEKGILMSIDKVGPVELATQAFGQGISVTGIQYATVLATIANDGKMVQPHLVKKIINTDENGNTSVVKEFTPQIVKQVISAETARHMREILESVVSEGGAKKAYIEGYHIAGKTGTAQKVVDGRYAQGKYISSFGSMVPASDPKLVLFVSIDEPDPSNYYSGSTAAPLAKSIYEDLFKYLNMEPDTSGQEQKHVNKVVLPELRGMGIKEAESTLKNIRLNYETDGNGSIVYDMSPKPGVSVDENSKVVLYLGNSKNDNTKVVVPDFTEMTRKEISELAASLGLKVSFNGDGIGVSQDVEPGTEVDKNTTVKIILEQPDE</sequence>
<dbReference type="InterPro" id="IPR001460">
    <property type="entry name" value="PCN-bd_Tpept"/>
</dbReference>
<dbReference type="Pfam" id="PF03793">
    <property type="entry name" value="PASTA"/>
    <property type="match status" value="2"/>
</dbReference>
<dbReference type="SUPFAM" id="SSF56519">
    <property type="entry name" value="Penicillin binding protein dimerisation domain"/>
    <property type="match status" value="1"/>
</dbReference>
<dbReference type="CDD" id="cd06576">
    <property type="entry name" value="PASTA_Pbp2x-like_1"/>
    <property type="match status" value="1"/>
</dbReference>
<dbReference type="PANTHER" id="PTHR30627:SF1">
    <property type="entry name" value="PEPTIDOGLYCAN D,D-TRANSPEPTIDASE FTSI"/>
    <property type="match status" value="1"/>
</dbReference>
<keyword evidence="3 4" id="KW-0472">Membrane</keyword>
<evidence type="ECO:0000256" key="4">
    <source>
        <dbReference type="SAM" id="Phobius"/>
    </source>
</evidence>
<dbReference type="Gene3D" id="3.90.1310.10">
    <property type="entry name" value="Penicillin-binding protein 2a (Domain 2)"/>
    <property type="match status" value="1"/>
</dbReference>
<dbReference type="Gene3D" id="3.40.710.10">
    <property type="entry name" value="DD-peptidase/beta-lactamase superfamily"/>
    <property type="match status" value="1"/>
</dbReference>
<dbReference type="InterPro" id="IPR005311">
    <property type="entry name" value="PBP_dimer"/>
</dbReference>
<dbReference type="InterPro" id="IPR011927">
    <property type="entry name" value="SpoVD_pbp"/>
</dbReference>